<dbReference type="NCBIfam" id="NF047352">
    <property type="entry name" value="P_loop_sacsin"/>
    <property type="match status" value="1"/>
</dbReference>
<protein>
    <recommendedName>
        <fullName evidence="2">Sacsin/Nov domain-containing protein</fullName>
    </recommendedName>
</protein>
<dbReference type="InterPro" id="IPR058210">
    <property type="entry name" value="SACS/Nov_dom"/>
</dbReference>
<dbReference type="InterPro" id="IPR022155">
    <property type="entry name" value="DUF3684"/>
</dbReference>
<feature type="compositionally biased region" description="Polar residues" evidence="1">
    <location>
        <begin position="1448"/>
        <end position="1473"/>
    </location>
</feature>
<gene>
    <name evidence="3" type="ORF">M422DRAFT_783144</name>
</gene>
<dbReference type="Proteomes" id="UP000054279">
    <property type="component" value="Unassembled WGS sequence"/>
</dbReference>
<dbReference type="PANTHER" id="PTHR47839">
    <property type="entry name" value="DOMAIN PROTEIN, PUTATIVE (AFU_ORTHOLOGUE AFUA_6G04830)-RELATED"/>
    <property type="match status" value="1"/>
</dbReference>
<dbReference type="SUPFAM" id="SSF55874">
    <property type="entry name" value="ATPase domain of HSP90 chaperone/DNA topoisomerase II/histidine kinase"/>
    <property type="match status" value="1"/>
</dbReference>
<dbReference type="InterPro" id="IPR036890">
    <property type="entry name" value="HATPase_C_sf"/>
</dbReference>
<dbReference type="PRINTS" id="PR00775">
    <property type="entry name" value="HEATSHOCK90"/>
</dbReference>
<dbReference type="PANTHER" id="PTHR47839:SF1">
    <property type="entry name" value="DOMAIN PROTEIN, PUTATIVE (AFU_ORTHOLOGUE AFUA_6G04830)-RELATED"/>
    <property type="match status" value="1"/>
</dbReference>
<accession>A0A0C9UWB9</accession>
<feature type="domain" description="Sacsin/Nov" evidence="2">
    <location>
        <begin position="25"/>
        <end position="143"/>
    </location>
</feature>
<reference evidence="3 4" key="1">
    <citation type="submission" date="2014-06" db="EMBL/GenBank/DDBJ databases">
        <title>Evolutionary Origins and Diversification of the Mycorrhizal Mutualists.</title>
        <authorList>
            <consortium name="DOE Joint Genome Institute"/>
            <consortium name="Mycorrhizal Genomics Consortium"/>
            <person name="Kohler A."/>
            <person name="Kuo A."/>
            <person name="Nagy L.G."/>
            <person name="Floudas D."/>
            <person name="Copeland A."/>
            <person name="Barry K.W."/>
            <person name="Cichocki N."/>
            <person name="Veneault-Fourrey C."/>
            <person name="LaButti K."/>
            <person name="Lindquist E.A."/>
            <person name="Lipzen A."/>
            <person name="Lundell T."/>
            <person name="Morin E."/>
            <person name="Murat C."/>
            <person name="Riley R."/>
            <person name="Ohm R."/>
            <person name="Sun H."/>
            <person name="Tunlid A."/>
            <person name="Henrissat B."/>
            <person name="Grigoriev I.V."/>
            <person name="Hibbett D.S."/>
            <person name="Martin F."/>
        </authorList>
    </citation>
    <scope>NUCLEOTIDE SEQUENCE [LARGE SCALE GENOMIC DNA]</scope>
    <source>
        <strain evidence="3 4">SS14</strain>
    </source>
</reference>
<evidence type="ECO:0000256" key="1">
    <source>
        <dbReference type="SAM" id="MobiDB-lite"/>
    </source>
</evidence>
<sequence>MSLMDRNTLWSSGHDESVEVNQRALIDKVLARYSGEFTVFRELLQNSDDAASKAVEIRFESQEYLDNVKNGGGALSGPIDLKKPVHQWTFRNNGILFREEDWARLKKIAEGNPDEEKIGAFGVGFYSLFSVTEEPFVTSGDKWMGFYWKDKKDQLFARRGDLPESGKDDHYRPWTTFEMGLREAAPMPTAFDFIRFLTSSITFMAHMEQVTVWFDGHRIAKLTKEKGVSKVIQMPAGLKKGTEGGTMTMTGVKTTSLNITAEVVRLVYTGGSERKPPPRPAPAPKAPVQASFFSSLFSSLTSGPSTPLPLPSPTLEPVVQIDPMTPVSSHVILSVFSGEVTVTLGQKIILELHRSTKKNPPTKLKLELIYTGKDEYDASKKDEEDLFQKTGSLFQGLRADLEGIGSARVFIGHATGQTTGIGGHISGRFIPTVERESIDLVDRNVAIWNKELLYVAGLLSRIAYEIEMQHIKKLWDASAEGQGRPPRELQDWLNSRCLHALKFFSFHQSTPSAVVSQLTEAAFFNCSVDGSFSILSTAGVMDAKKIRRFDPAYSGFLKNIPVLADEIASNVGLMVDILRGRNMLRDISFVDVLQELRSRPLTEAEMTECLKWRIGLNTEGIRQQNLDQLRREFLEAAILSTTDEKGSDNLIPLSIIKTYHIPRNATAFLPTDVPFPLHTLPVTLSKQLKADAFYKLFGWTDLTIPQWVENLVSPSSPLPPHLDLTKDAEWAERFLNVLARAWPSLSKEQQAQVVALLQNRTCVPTKLGMKLPKEAYFLNAHIFSDLPIIALPKGTVVRGSLEKILLALGVQRHVDLQIVFGRMVRTGDWSMHDLIKYLVAVEDSLTELELRRLQETVAFTKEEPGDRPKVNGEADQAVVPPNPNKERYRARELYEPSNALRELGLPILDWGQGQKWKSSSEEARFMFKLGLKKHPDLKEVLNLAAGPDPKIRQASLKYLIEGLTTKYSHFDPTFWETIAFVPAQRPDGTKFLSKPLEVFTEREYATMGFATVDPQLVADWVTKLKLKPSPPINKILPVLKNSAPRDMTTARRWFELLATRLSDFTTSDLQYLSKTDFIPVPQNSAARTGAASVPADQKVVLRSPNQCYVSKDAANAFHSQLFTYVDFGAKANSFLMTCGVRNEPTVEELAQMLVANPRTFFNLAGGYETFLTELRRIGVNFHGVSASTRNQMRKTACVVASRRIPQTSPEKKAKTIKDDEEEEKKTEIDLIIPSQIAIVDDSTAYLMFDHVWTAPQEDIIEELYAALGSPTLSSIVHEEYKPGIEVRDSSRANQIRTLVLERLPLFLHERTHSKPIVSYDWLNKDGNFIVTEVGKLTLTRTLQFGQHKISKSQEVFAMTTRKGKGPVTMWLGANTNADYYEVANSLCRVILQQHRPNDSLLFMTILSTDLRALRRRGFNVDRVLRHQQAEREKQASREKQLRELQQTIEVGQPSSNQQLTRTGSFSSDQTSGPGKNGGLLSNLRQKLRGQQPPAALPISPPQPPGKGETPLLPPPPPPSLPGPIPGGFNGGMPGPQNPLASYGKGPNWNADQSVTPHANIERNVRTAIEACRAENQAAVRNDKNVAVVKEAVNEGYCDTTGAINLDLIGTMGAFKVFVASQGHSNAKVEVQNMLPVILRFGDQVLVPLIQLYGIPSRSVHIFHDWSGPLIAFNRQGSLFVNLRYYKAWHDQDVQNGNVTQAYTSWYFSLAHEIAHNLVHPHNSEHEFYFSTICEQHMVGLANLITSAEAVAQGRARAQQSQPVGW</sequence>
<dbReference type="OrthoDB" id="10031156at2759"/>
<dbReference type="HOGENOM" id="CLU_001744_1_0_1"/>
<evidence type="ECO:0000313" key="4">
    <source>
        <dbReference type="Proteomes" id="UP000054279"/>
    </source>
</evidence>
<dbReference type="EMBL" id="KN837211">
    <property type="protein sequence ID" value="KIJ33557.1"/>
    <property type="molecule type" value="Genomic_DNA"/>
</dbReference>
<feature type="compositionally biased region" description="Basic and acidic residues" evidence="1">
    <location>
        <begin position="862"/>
        <end position="872"/>
    </location>
</feature>
<dbReference type="Pfam" id="PF12449">
    <property type="entry name" value="DUF3684"/>
    <property type="match status" value="1"/>
</dbReference>
<keyword evidence="4" id="KW-1185">Reference proteome</keyword>
<feature type="compositionally biased region" description="Pro residues" evidence="1">
    <location>
        <begin position="1511"/>
        <end position="1524"/>
    </location>
</feature>
<dbReference type="Gene3D" id="3.30.565.10">
    <property type="entry name" value="Histidine kinase-like ATPase, C-terminal domain"/>
    <property type="match status" value="1"/>
</dbReference>
<dbReference type="Pfam" id="PF25794">
    <property type="entry name" value="SACS"/>
    <property type="match status" value="1"/>
</dbReference>
<dbReference type="InterPro" id="IPR020575">
    <property type="entry name" value="Hsp90_N"/>
</dbReference>
<proteinExistence type="predicted"/>
<feature type="region of interest" description="Disordered" evidence="1">
    <location>
        <begin position="1448"/>
        <end position="1547"/>
    </location>
</feature>
<feature type="compositionally biased region" description="Pro residues" evidence="1">
    <location>
        <begin position="1494"/>
        <end position="1504"/>
    </location>
</feature>
<organism evidence="3 4">
    <name type="scientific">Sphaerobolus stellatus (strain SS14)</name>
    <dbReference type="NCBI Taxonomy" id="990650"/>
    <lineage>
        <taxon>Eukaryota</taxon>
        <taxon>Fungi</taxon>
        <taxon>Dikarya</taxon>
        <taxon>Basidiomycota</taxon>
        <taxon>Agaricomycotina</taxon>
        <taxon>Agaricomycetes</taxon>
        <taxon>Phallomycetidae</taxon>
        <taxon>Geastrales</taxon>
        <taxon>Sphaerobolaceae</taxon>
        <taxon>Sphaerobolus</taxon>
    </lineage>
</organism>
<feature type="region of interest" description="Disordered" evidence="1">
    <location>
        <begin position="862"/>
        <end position="882"/>
    </location>
</feature>
<name>A0A0C9UWB9_SPHS4</name>
<evidence type="ECO:0000259" key="2">
    <source>
        <dbReference type="Pfam" id="PF25794"/>
    </source>
</evidence>
<evidence type="ECO:0000313" key="3">
    <source>
        <dbReference type="EMBL" id="KIJ33557.1"/>
    </source>
</evidence>